<protein>
    <submittedName>
        <fullName evidence="1">Uncharacterized protein</fullName>
    </submittedName>
</protein>
<accession>G6XF48</accession>
<dbReference type="OrthoDB" id="7258959at2"/>
<proteinExistence type="predicted"/>
<evidence type="ECO:0000313" key="2">
    <source>
        <dbReference type="Proteomes" id="UP000004949"/>
    </source>
</evidence>
<gene>
    <name evidence="1" type="ORF">GMO_01130</name>
</gene>
<organism evidence="1 2">
    <name type="scientific">Gluconobacter morbifer G707</name>
    <dbReference type="NCBI Taxonomy" id="1088869"/>
    <lineage>
        <taxon>Bacteria</taxon>
        <taxon>Pseudomonadati</taxon>
        <taxon>Pseudomonadota</taxon>
        <taxon>Alphaproteobacteria</taxon>
        <taxon>Acetobacterales</taxon>
        <taxon>Acetobacteraceae</taxon>
        <taxon>Gluconobacter</taxon>
    </lineage>
</organism>
<dbReference type="AlphaFoldDB" id="G6XF48"/>
<dbReference type="PATRIC" id="fig|1088869.3.peg.113"/>
<sequence length="208" mass="22983">MSSAEMNGMGKSRPLASLATLKTHLSIPLSDTSHDRDLEDCLFQVSAAVENYMERPVLLNEWEEQIRVRHDDSPLALKLGVWPILSVGAVIWEGQLLPEPMNGWSFNALCAILYPPGQCGWQPGLYVVQYRAGWIVAGMKNTEGDPLEATLPTDIQLAVLIAAQSFSHARRIPPSSRTQDRSHPSTDFFSLPPEATSLLNRYLPATMA</sequence>
<name>G6XF48_9PROT</name>
<keyword evidence="2" id="KW-1185">Reference proteome</keyword>
<dbReference type="RefSeq" id="WP_008850264.1">
    <property type="nucleotide sequence ID" value="NZ_AGQV01000001.1"/>
</dbReference>
<comment type="caution">
    <text evidence="1">The sequence shown here is derived from an EMBL/GenBank/DDBJ whole genome shotgun (WGS) entry which is preliminary data.</text>
</comment>
<evidence type="ECO:0000313" key="1">
    <source>
        <dbReference type="EMBL" id="EHH68806.1"/>
    </source>
</evidence>
<reference evidence="1 2" key="1">
    <citation type="submission" date="2011-10" db="EMBL/GenBank/DDBJ databases">
        <title>Genome sequence of Gluconobacter morbifer G707, isolated from Drosophila gut.</title>
        <authorList>
            <person name="Lee W.-J."/>
            <person name="Kim E.-K."/>
        </authorList>
    </citation>
    <scope>NUCLEOTIDE SEQUENCE [LARGE SCALE GENOMIC DNA]</scope>
    <source>
        <strain evidence="1 2">G707</strain>
    </source>
</reference>
<dbReference type="eggNOG" id="ENOG5033AWF">
    <property type="taxonomic scope" value="Bacteria"/>
</dbReference>
<dbReference type="EMBL" id="AGQV01000001">
    <property type="protein sequence ID" value="EHH68806.1"/>
    <property type="molecule type" value="Genomic_DNA"/>
</dbReference>
<dbReference type="Proteomes" id="UP000004949">
    <property type="component" value="Unassembled WGS sequence"/>
</dbReference>